<evidence type="ECO:0000256" key="1">
    <source>
        <dbReference type="SAM" id="MobiDB-lite"/>
    </source>
</evidence>
<organism evidence="3 4">
    <name type="scientific">Helobdella robusta</name>
    <name type="common">Californian leech</name>
    <dbReference type="NCBI Taxonomy" id="6412"/>
    <lineage>
        <taxon>Eukaryota</taxon>
        <taxon>Metazoa</taxon>
        <taxon>Spiralia</taxon>
        <taxon>Lophotrochozoa</taxon>
        <taxon>Annelida</taxon>
        <taxon>Clitellata</taxon>
        <taxon>Hirudinea</taxon>
        <taxon>Rhynchobdellida</taxon>
        <taxon>Glossiphoniidae</taxon>
        <taxon>Helobdella</taxon>
    </lineage>
</organism>
<feature type="compositionally biased region" description="Acidic residues" evidence="1">
    <location>
        <begin position="376"/>
        <end position="388"/>
    </location>
</feature>
<feature type="region of interest" description="Disordered" evidence="1">
    <location>
        <begin position="507"/>
        <end position="532"/>
    </location>
</feature>
<feature type="region of interest" description="Disordered" evidence="1">
    <location>
        <begin position="55"/>
        <end position="91"/>
    </location>
</feature>
<feature type="region of interest" description="Disordered" evidence="1">
    <location>
        <begin position="691"/>
        <end position="712"/>
    </location>
</feature>
<dbReference type="AlphaFoldDB" id="T1FJZ0"/>
<dbReference type="CTD" id="20209139"/>
<dbReference type="EMBL" id="AMQM01008912">
    <property type="status" value="NOT_ANNOTATED_CDS"/>
    <property type="molecule type" value="Genomic_DNA"/>
</dbReference>
<gene>
    <name evidence="3" type="primary">20209139</name>
    <name evidence="2" type="ORF">HELRODRAFT_183636</name>
</gene>
<protein>
    <submittedName>
        <fullName evidence="2 3">Uncharacterized protein</fullName>
    </submittedName>
</protein>
<dbReference type="RefSeq" id="XP_009011476.1">
    <property type="nucleotide sequence ID" value="XM_009013228.1"/>
</dbReference>
<proteinExistence type="predicted"/>
<reference evidence="3" key="3">
    <citation type="submission" date="2015-06" db="UniProtKB">
        <authorList>
            <consortium name="EnsemblMetazoa"/>
        </authorList>
    </citation>
    <scope>IDENTIFICATION</scope>
</reference>
<dbReference type="Proteomes" id="UP000015101">
    <property type="component" value="Unassembled WGS sequence"/>
</dbReference>
<feature type="region of interest" description="Disordered" evidence="1">
    <location>
        <begin position="277"/>
        <end position="310"/>
    </location>
</feature>
<sequence length="820" mass="89320">MSTASSTDHSVPAQWKQQTIFSCKSGKRNFTTEEDVEMIENLPLWKKELLIKKQKHLQNQPHQQHKNGLLLNSPPKESSPDGRPTSTSYFYPAVECRRKKSHSRSTNSSLPDLLDDVVYKEEKAKKRLSVNVVSKRKDLVGDDDEDDDTAVREERILPIHLNPILKMDLERRMNEKTTAASAMMANQQQLLIKSPNRESKCLDVRTQDELKTVQSISDSVFENSIDIETKGPSKNNYNINNNNNNNENINIISNNMSNNIDSICSNKRFLKSYNDRNVTNIDDDDDDDDDENNDSKDNVDDDFLLFNNTSNTTTTTTTAAVATTTASTTTTTTTSKKLLPAKRDFAHDVNVNSNNFSVKLRPTTPTPTATTKIGDGDDDDDNEGDGDGDDKSKSIAQLINKFSTGSPVNKVRSHNNISKNISPTLEDGFQMTTSAATVATASATSTTTTDKPLIVNTTTTIINNNNRYNNSVNESLTKTQVAPNSFKFTSKTTKQFKSAVTNGPVESVDLVDGNDNDKGSNFSNSSGTAVYTSSTSTTTILPKITTPGKVASAKISTPISTTTTSINTNDVNDINSCNNIFSSLSCSSSSGWQGMTAKKNVAVDVVRASATSSKTLSILTSTSTNVNNSLATSNNNTSELANKTTPLNNLNSVTSASSAITTTTTSTTTKPSQTLIPRPGKLLIRHSVPTATSINNANDSNTDSSGGSSSNNKLDLRLLPRYTDIRKGEFLPTSQDLLDVLADILGTNDDGPDDAILDFEFLGAGVLLEKSMLTKTRNGKLVGLFVCSSMCLFVCWLSEKIRILIRIGHEIYDCVYSIEG</sequence>
<reference evidence="4" key="1">
    <citation type="submission" date="2012-12" db="EMBL/GenBank/DDBJ databases">
        <authorList>
            <person name="Hellsten U."/>
            <person name="Grimwood J."/>
            <person name="Chapman J.A."/>
            <person name="Shapiro H."/>
            <person name="Aerts A."/>
            <person name="Otillar R.P."/>
            <person name="Terry A.Y."/>
            <person name="Boore J.L."/>
            <person name="Simakov O."/>
            <person name="Marletaz F."/>
            <person name="Cho S.-J."/>
            <person name="Edsinger-Gonzales E."/>
            <person name="Havlak P."/>
            <person name="Kuo D.-H."/>
            <person name="Larsson T."/>
            <person name="Lv J."/>
            <person name="Arendt D."/>
            <person name="Savage R."/>
            <person name="Osoegawa K."/>
            <person name="de Jong P."/>
            <person name="Lindberg D.R."/>
            <person name="Seaver E.C."/>
            <person name="Weisblat D.A."/>
            <person name="Putnam N.H."/>
            <person name="Grigoriev I.V."/>
            <person name="Rokhsar D.S."/>
        </authorList>
    </citation>
    <scope>NUCLEOTIDE SEQUENCE</scope>
</reference>
<name>T1FJZ0_HELRO</name>
<keyword evidence="4" id="KW-1185">Reference proteome</keyword>
<dbReference type="EMBL" id="KB095875">
    <property type="protein sequence ID" value="ESO10414.1"/>
    <property type="molecule type" value="Genomic_DNA"/>
</dbReference>
<feature type="compositionally biased region" description="Low complexity" evidence="1">
    <location>
        <begin position="362"/>
        <end position="371"/>
    </location>
</feature>
<reference evidence="2 4" key="2">
    <citation type="journal article" date="2013" name="Nature">
        <title>Insights into bilaterian evolution from three spiralian genomes.</title>
        <authorList>
            <person name="Simakov O."/>
            <person name="Marletaz F."/>
            <person name="Cho S.J."/>
            <person name="Edsinger-Gonzales E."/>
            <person name="Havlak P."/>
            <person name="Hellsten U."/>
            <person name="Kuo D.H."/>
            <person name="Larsson T."/>
            <person name="Lv J."/>
            <person name="Arendt D."/>
            <person name="Savage R."/>
            <person name="Osoegawa K."/>
            <person name="de Jong P."/>
            <person name="Grimwood J."/>
            <person name="Chapman J.A."/>
            <person name="Shapiro H."/>
            <person name="Aerts A."/>
            <person name="Otillar R.P."/>
            <person name="Terry A.Y."/>
            <person name="Boore J.L."/>
            <person name="Grigoriev I.V."/>
            <person name="Lindberg D.R."/>
            <person name="Seaver E.C."/>
            <person name="Weisblat D.A."/>
            <person name="Putnam N.H."/>
            <person name="Rokhsar D.S."/>
        </authorList>
    </citation>
    <scope>NUCLEOTIDE SEQUENCE</scope>
</reference>
<evidence type="ECO:0000313" key="4">
    <source>
        <dbReference type="Proteomes" id="UP000015101"/>
    </source>
</evidence>
<dbReference type="InParanoid" id="T1FJZ0"/>
<evidence type="ECO:0000313" key="3">
    <source>
        <dbReference type="EnsemblMetazoa" id="HelroP183636"/>
    </source>
</evidence>
<evidence type="ECO:0000313" key="2">
    <source>
        <dbReference type="EMBL" id="ESO10414.1"/>
    </source>
</evidence>
<dbReference type="GeneID" id="20209139"/>
<dbReference type="KEGG" id="hro:HELRODRAFT_183636"/>
<dbReference type="HOGENOM" id="CLU_344928_0_0_1"/>
<accession>T1FJZ0</accession>
<feature type="compositionally biased region" description="Acidic residues" evidence="1">
    <location>
        <begin position="281"/>
        <end position="292"/>
    </location>
</feature>
<feature type="region of interest" description="Disordered" evidence="1">
    <location>
        <begin position="356"/>
        <end position="392"/>
    </location>
</feature>
<dbReference type="EMBL" id="AMQM01008913">
    <property type="status" value="NOT_ANNOTATED_CDS"/>
    <property type="molecule type" value="Genomic_DNA"/>
</dbReference>
<dbReference type="EnsemblMetazoa" id="HelroT183636">
    <property type="protein sequence ID" value="HelroP183636"/>
    <property type="gene ID" value="HelroG183636"/>
</dbReference>